<dbReference type="PANTHER" id="PTHR30460">
    <property type="entry name" value="MODERATE CONDUCTANCE MECHANOSENSITIVE CHANNEL YBIO"/>
    <property type="match status" value="1"/>
</dbReference>
<dbReference type="PATRIC" id="fig|1600.4.peg.487"/>
<name>A0A0D6A2A1_9LACO</name>
<dbReference type="GeneID" id="78211839"/>
<comment type="subcellular location">
    <subcellularLocation>
        <location evidence="1">Cell membrane</location>
        <topology evidence="1">Multi-pass membrane protein</topology>
    </subcellularLocation>
</comment>
<dbReference type="InterPro" id="IPR049142">
    <property type="entry name" value="MS_channel_1st"/>
</dbReference>
<dbReference type="Gene3D" id="2.30.30.60">
    <property type="match status" value="1"/>
</dbReference>
<dbReference type="AlphaFoldDB" id="A0A0D6A2A1"/>
<evidence type="ECO:0000313" key="10">
    <source>
        <dbReference type="EMBL" id="BAQ56866.1"/>
    </source>
</evidence>
<comment type="similarity">
    <text evidence="2">Belongs to the MscS (TC 1.A.23) family.</text>
</comment>
<dbReference type="InterPro" id="IPR023408">
    <property type="entry name" value="MscS_beta-dom_sf"/>
</dbReference>
<dbReference type="InterPro" id="IPR045276">
    <property type="entry name" value="YbiO_bact"/>
</dbReference>
<keyword evidence="3" id="KW-1003">Cell membrane</keyword>
<evidence type="ECO:0000256" key="6">
    <source>
        <dbReference type="ARBA" id="ARBA00023136"/>
    </source>
</evidence>
<dbReference type="Proteomes" id="UP000035709">
    <property type="component" value="Chromosome"/>
</dbReference>
<dbReference type="SUPFAM" id="SSF50182">
    <property type="entry name" value="Sm-like ribonucleoproteins"/>
    <property type="match status" value="1"/>
</dbReference>
<dbReference type="InterPro" id="IPR011014">
    <property type="entry name" value="MscS_channel_TM-2"/>
</dbReference>
<keyword evidence="12" id="KW-1185">Reference proteome</keyword>
<feature type="transmembrane region" description="Helical" evidence="7">
    <location>
        <begin position="90"/>
        <end position="109"/>
    </location>
</feature>
<dbReference type="GO" id="GO:0005886">
    <property type="term" value="C:plasma membrane"/>
    <property type="evidence" value="ECO:0007669"/>
    <property type="project" value="UniProtKB-SubCell"/>
</dbReference>
<dbReference type="Pfam" id="PF00924">
    <property type="entry name" value="MS_channel_2nd"/>
    <property type="match status" value="1"/>
</dbReference>
<protein>
    <submittedName>
        <fullName evidence="11">Mechanosensitive ion channel family protein</fullName>
    </submittedName>
    <submittedName>
        <fullName evidence="10">Small-conductance mechanosensitive channel</fullName>
    </submittedName>
</protein>
<evidence type="ECO:0000313" key="12">
    <source>
        <dbReference type="Proteomes" id="UP000035709"/>
    </source>
</evidence>
<accession>A0A0D6A2A1</accession>
<feature type="transmembrane region" description="Helical" evidence="7">
    <location>
        <begin position="26"/>
        <end position="44"/>
    </location>
</feature>
<dbReference type="Proteomes" id="UP000325393">
    <property type="component" value="Chromosome"/>
</dbReference>
<proteinExistence type="inferred from homology"/>
<evidence type="ECO:0000259" key="9">
    <source>
        <dbReference type="Pfam" id="PF21088"/>
    </source>
</evidence>
<evidence type="ECO:0000256" key="1">
    <source>
        <dbReference type="ARBA" id="ARBA00004651"/>
    </source>
</evidence>
<evidence type="ECO:0000256" key="4">
    <source>
        <dbReference type="ARBA" id="ARBA00022692"/>
    </source>
</evidence>
<keyword evidence="6 7" id="KW-0472">Membrane</keyword>
<dbReference type="RefSeq" id="WP_056969399.1">
    <property type="nucleotide sequence ID" value="NZ_AP014808.1"/>
</dbReference>
<dbReference type="EMBL" id="CP044496">
    <property type="protein sequence ID" value="QFG50953.1"/>
    <property type="molecule type" value="Genomic_DNA"/>
</dbReference>
<evidence type="ECO:0000256" key="3">
    <source>
        <dbReference type="ARBA" id="ARBA00022475"/>
    </source>
</evidence>
<reference evidence="10 12" key="1">
    <citation type="submission" date="2015-03" db="EMBL/GenBank/DDBJ databases">
        <title>Complete genome sequence of Lactobacillus acetotolerans NBRC 13120.</title>
        <authorList>
            <person name="Toh H."/>
            <person name="Morita H."/>
            <person name="Fujita N."/>
        </authorList>
    </citation>
    <scope>NUCLEOTIDE SEQUENCE [LARGE SCALE GENOMIC DNA]</scope>
    <source>
        <strain evidence="10 12">NBRC 13120</strain>
    </source>
</reference>
<organism evidence="10 12">
    <name type="scientific">Lactobacillus acetotolerans</name>
    <dbReference type="NCBI Taxonomy" id="1600"/>
    <lineage>
        <taxon>Bacteria</taxon>
        <taxon>Bacillati</taxon>
        <taxon>Bacillota</taxon>
        <taxon>Bacilli</taxon>
        <taxon>Lactobacillales</taxon>
        <taxon>Lactobacillaceae</taxon>
        <taxon>Lactobacillus</taxon>
    </lineage>
</organism>
<evidence type="ECO:0000256" key="7">
    <source>
        <dbReference type="SAM" id="Phobius"/>
    </source>
</evidence>
<dbReference type="Gene3D" id="1.10.287.1260">
    <property type="match status" value="1"/>
</dbReference>
<evidence type="ECO:0000256" key="2">
    <source>
        <dbReference type="ARBA" id="ARBA00008017"/>
    </source>
</evidence>
<feature type="domain" description="Mechanosensitive ion channel MscS" evidence="8">
    <location>
        <begin position="116"/>
        <end position="178"/>
    </location>
</feature>
<keyword evidence="5 7" id="KW-1133">Transmembrane helix</keyword>
<dbReference type="InterPro" id="IPR006685">
    <property type="entry name" value="MscS_channel_2nd"/>
</dbReference>
<keyword evidence="4 7" id="KW-0812">Transmembrane</keyword>
<feature type="domain" description="Mechanosensitive ion channel transmembrane helices 2/3" evidence="9">
    <location>
        <begin position="73"/>
        <end position="113"/>
    </location>
</feature>
<dbReference type="SUPFAM" id="SSF82861">
    <property type="entry name" value="Mechanosensitive channel protein MscS (YggB), transmembrane region"/>
    <property type="match status" value="1"/>
</dbReference>
<evidence type="ECO:0000259" key="8">
    <source>
        <dbReference type="Pfam" id="PF00924"/>
    </source>
</evidence>
<dbReference type="GO" id="GO:0008381">
    <property type="term" value="F:mechanosensitive monoatomic ion channel activity"/>
    <property type="evidence" value="ECO:0007669"/>
    <property type="project" value="InterPro"/>
</dbReference>
<evidence type="ECO:0000256" key="5">
    <source>
        <dbReference type="ARBA" id="ARBA00022989"/>
    </source>
</evidence>
<dbReference type="Pfam" id="PF21088">
    <property type="entry name" value="MS_channel_1st"/>
    <property type="match status" value="1"/>
</dbReference>
<dbReference type="KEGG" id="lae:LBAT_0477"/>
<dbReference type="OrthoDB" id="9809206at2"/>
<dbReference type="InterPro" id="IPR010920">
    <property type="entry name" value="LSM_dom_sf"/>
</dbReference>
<sequence>MQPALHINKKAVEINWDKISENLLSILWQLVITTIVFYLISHFGKKILNHYLKSKRRPHSKRSRTITALINSIFQYTVIFFYLFGVLSILGIPIGTLLASAGIFSLAIGMGAQGFVSDLVNGFFILSEDQFDVGDVVQINQQIGTVIQLGLRTTRLKGTDGSIIYIPNRNISVVQNLAHGGIALNIDLELDANNNFEEVNNLIKRTNSIIQPEKNAIVSGPSITGITKQTDKAVTFSVHFQVNPGKEGSIRNLYLTSYIQILQENNIVFANTTNINKFNDSKIKKL</sequence>
<dbReference type="Gene3D" id="3.30.70.100">
    <property type="match status" value="1"/>
</dbReference>
<feature type="transmembrane region" description="Helical" evidence="7">
    <location>
        <begin position="65"/>
        <end position="84"/>
    </location>
</feature>
<dbReference type="EMBL" id="AP014808">
    <property type="protein sequence ID" value="BAQ56866.1"/>
    <property type="molecule type" value="Genomic_DNA"/>
</dbReference>
<evidence type="ECO:0000313" key="13">
    <source>
        <dbReference type="Proteomes" id="UP000325393"/>
    </source>
</evidence>
<evidence type="ECO:0000313" key="11">
    <source>
        <dbReference type="EMBL" id="QFG50953.1"/>
    </source>
</evidence>
<gene>
    <name evidence="11" type="ORF">LA749_02455</name>
    <name evidence="10" type="ORF">LBAT_0477</name>
</gene>
<reference evidence="11 13" key="2">
    <citation type="submission" date="2019-09" db="EMBL/GenBank/DDBJ databases">
        <title>Genome sequencing of Lactobacillus acetotolerans.</title>
        <authorList>
            <person name="Kim K."/>
        </authorList>
    </citation>
    <scope>NUCLEOTIDE SEQUENCE [LARGE SCALE GENOMIC DNA]</scope>
    <source>
        <strain evidence="11 13">LA749</strain>
    </source>
</reference>
<dbReference type="PANTHER" id="PTHR30460:SF0">
    <property type="entry name" value="MODERATE CONDUCTANCE MECHANOSENSITIVE CHANNEL YBIO"/>
    <property type="match status" value="1"/>
</dbReference>
<dbReference type="STRING" id="1600.LBAT_0477"/>